<dbReference type="AlphaFoldDB" id="A0A2W1JAU4"/>
<evidence type="ECO:0000313" key="3">
    <source>
        <dbReference type="Proteomes" id="UP000248857"/>
    </source>
</evidence>
<dbReference type="EMBL" id="PQWO01000022">
    <property type="protein sequence ID" value="PZD71108.1"/>
    <property type="molecule type" value="Genomic_DNA"/>
</dbReference>
<evidence type="ECO:0000259" key="1">
    <source>
        <dbReference type="Pfam" id="PF14534"/>
    </source>
</evidence>
<proteinExistence type="predicted"/>
<reference evidence="2 3" key="1">
    <citation type="journal article" date="2018" name="Sci. Rep.">
        <title>A novel species of the marine cyanobacterium Acaryochloris with a unique pigment content and lifestyle.</title>
        <authorList>
            <person name="Partensky F."/>
            <person name="Six C."/>
            <person name="Ratin M."/>
            <person name="Garczarek L."/>
            <person name="Vaulot D."/>
            <person name="Probert I."/>
            <person name="Calteau A."/>
            <person name="Gourvil P."/>
            <person name="Marie D."/>
            <person name="Grebert T."/>
            <person name="Bouchier C."/>
            <person name="Le Panse S."/>
            <person name="Gachenot M."/>
            <person name="Rodriguez F."/>
            <person name="Garrido J.L."/>
        </authorList>
    </citation>
    <scope>NUCLEOTIDE SEQUENCE [LARGE SCALE GENOMIC DNA]</scope>
    <source>
        <strain evidence="2 3">RCC1774</strain>
    </source>
</reference>
<comment type="caution">
    <text evidence="2">The sequence shown here is derived from an EMBL/GenBank/DDBJ whole genome shotgun (WGS) entry which is preliminary data.</text>
</comment>
<dbReference type="Gene3D" id="3.10.450.50">
    <property type="match status" value="1"/>
</dbReference>
<name>A0A2W1JAU4_9CYAN</name>
<accession>A0A2W1JAU4</accession>
<dbReference type="Pfam" id="PF14534">
    <property type="entry name" value="DUF4440"/>
    <property type="match status" value="1"/>
</dbReference>
<sequence length="125" mass="14465">MQLAQTDLAQLQELEECLWRSDTRFDHEFMDQTLAPDFFEFGRSGRTYRREDTLGAPAQTIHAVLPLRDFAIQLVEANVALVTYRSEVTYGDVVEHGRRSSIWSKSTRGWQLRFHQGTPIPPEIL</sequence>
<dbReference type="InterPro" id="IPR032710">
    <property type="entry name" value="NTF2-like_dom_sf"/>
</dbReference>
<keyword evidence="3" id="KW-1185">Reference proteome</keyword>
<gene>
    <name evidence="2" type="ORF">C1752_08311</name>
</gene>
<organism evidence="2 3">
    <name type="scientific">Acaryochloris thomasi RCC1774</name>
    <dbReference type="NCBI Taxonomy" id="1764569"/>
    <lineage>
        <taxon>Bacteria</taxon>
        <taxon>Bacillati</taxon>
        <taxon>Cyanobacteriota</taxon>
        <taxon>Cyanophyceae</taxon>
        <taxon>Acaryochloridales</taxon>
        <taxon>Acaryochloridaceae</taxon>
        <taxon>Acaryochloris</taxon>
        <taxon>Acaryochloris thomasi</taxon>
    </lineage>
</organism>
<dbReference type="SUPFAM" id="SSF54427">
    <property type="entry name" value="NTF2-like"/>
    <property type="match status" value="1"/>
</dbReference>
<feature type="domain" description="DUF4440" evidence="1">
    <location>
        <begin position="11"/>
        <end position="112"/>
    </location>
</feature>
<evidence type="ECO:0000313" key="2">
    <source>
        <dbReference type="EMBL" id="PZD71108.1"/>
    </source>
</evidence>
<dbReference type="OrthoDB" id="121974at2"/>
<protein>
    <recommendedName>
        <fullName evidence="1">DUF4440 domain-containing protein</fullName>
    </recommendedName>
</protein>
<dbReference type="Proteomes" id="UP000248857">
    <property type="component" value="Unassembled WGS sequence"/>
</dbReference>
<dbReference type="InterPro" id="IPR027843">
    <property type="entry name" value="DUF4440"/>
</dbReference>
<dbReference type="RefSeq" id="WP_110988430.1">
    <property type="nucleotide sequence ID" value="NZ_CAWNWM010000022.1"/>
</dbReference>